<dbReference type="InterPro" id="IPR001173">
    <property type="entry name" value="Glyco_trans_2-like"/>
</dbReference>
<dbReference type="EMBL" id="JAYGHT010000226">
    <property type="protein sequence ID" value="MEA5523360.1"/>
    <property type="molecule type" value="Genomic_DNA"/>
</dbReference>
<comment type="caution">
    <text evidence="2">The sequence shown here is derived from an EMBL/GenBank/DDBJ whole genome shotgun (WGS) entry which is preliminary data.</text>
</comment>
<evidence type="ECO:0000313" key="3">
    <source>
        <dbReference type="Proteomes" id="UP001301728"/>
    </source>
</evidence>
<dbReference type="GO" id="GO:0016757">
    <property type="term" value="F:glycosyltransferase activity"/>
    <property type="evidence" value="ECO:0007669"/>
    <property type="project" value="UniProtKB-KW"/>
</dbReference>
<evidence type="ECO:0000313" key="2">
    <source>
        <dbReference type="EMBL" id="MEA5523360.1"/>
    </source>
</evidence>
<dbReference type="PANTHER" id="PTHR22916:SF3">
    <property type="entry name" value="UDP-GLCNAC:BETAGAL BETA-1,3-N-ACETYLGLUCOSAMINYLTRANSFERASE-LIKE PROTEIN 1"/>
    <property type="match status" value="1"/>
</dbReference>
<feature type="non-terminal residue" evidence="2">
    <location>
        <position position="239"/>
    </location>
</feature>
<dbReference type="EC" id="2.4.-.-" evidence="2"/>
<protein>
    <submittedName>
        <fullName evidence="2">Glycosyltransferase</fullName>
        <ecNumber evidence="2">2.4.-.-</ecNumber>
    </submittedName>
</protein>
<feature type="domain" description="Glycosyltransferase 2-like" evidence="1">
    <location>
        <begin position="10"/>
        <end position="175"/>
    </location>
</feature>
<sequence>MSSTIPPKVSAIVSTYNAERFIKGLLDDLLQQTIVRQLEIIVIDSGSTQNEGAIVKEYQAKHSNIKYLRTERETVYKAWNRGIEMATGEYITNANTDDRHRADAYEVMAKELDKSPDIALVYSNVAITIMPNETFECNSATGLYLFDEHDRNLLLSGFCYIGPMPMWRKSIHEKVGLFDPNYKTSGDFEFWIRASEVFNFKKINQILGLYQHRSDSIEQSSNEEKRVENQALLFKHDLS</sequence>
<organism evidence="2 3">
    <name type="scientific">Limnoraphis robusta CCNP1315</name>
    <dbReference type="NCBI Taxonomy" id="3110306"/>
    <lineage>
        <taxon>Bacteria</taxon>
        <taxon>Bacillati</taxon>
        <taxon>Cyanobacteriota</taxon>
        <taxon>Cyanophyceae</taxon>
        <taxon>Oscillatoriophycideae</taxon>
        <taxon>Oscillatoriales</taxon>
        <taxon>Sirenicapillariaceae</taxon>
        <taxon>Limnoraphis</taxon>
    </lineage>
</organism>
<dbReference type="Gene3D" id="3.90.550.10">
    <property type="entry name" value="Spore Coat Polysaccharide Biosynthesis Protein SpsA, Chain A"/>
    <property type="match status" value="1"/>
</dbReference>
<proteinExistence type="predicted"/>
<keyword evidence="2" id="KW-0808">Transferase</keyword>
<evidence type="ECO:0000259" key="1">
    <source>
        <dbReference type="Pfam" id="PF00535"/>
    </source>
</evidence>
<dbReference type="PANTHER" id="PTHR22916">
    <property type="entry name" value="GLYCOSYLTRANSFERASE"/>
    <property type="match status" value="1"/>
</dbReference>
<dbReference type="Proteomes" id="UP001301728">
    <property type="component" value="Unassembled WGS sequence"/>
</dbReference>
<accession>A0ABU5U8I5</accession>
<dbReference type="Pfam" id="PF00535">
    <property type="entry name" value="Glycos_transf_2"/>
    <property type="match status" value="1"/>
</dbReference>
<name>A0ABU5U8I5_9CYAN</name>
<gene>
    <name evidence="2" type="ORF">VB854_30965</name>
</gene>
<keyword evidence="3" id="KW-1185">Reference proteome</keyword>
<keyword evidence="2" id="KW-0328">Glycosyltransferase</keyword>
<dbReference type="InterPro" id="IPR029044">
    <property type="entry name" value="Nucleotide-diphossugar_trans"/>
</dbReference>
<dbReference type="RefSeq" id="WP_323307063.1">
    <property type="nucleotide sequence ID" value="NZ_JAYGHT010000226.1"/>
</dbReference>
<dbReference type="SUPFAM" id="SSF53448">
    <property type="entry name" value="Nucleotide-diphospho-sugar transferases"/>
    <property type="match status" value="1"/>
</dbReference>
<reference evidence="2 3" key="1">
    <citation type="submission" date="2023-12" db="EMBL/GenBank/DDBJ databases">
        <title>Baltic Sea Cyanobacteria.</title>
        <authorList>
            <person name="Delbaje E."/>
            <person name="Fewer D.P."/>
            <person name="Shishido T.K."/>
        </authorList>
    </citation>
    <scope>NUCLEOTIDE SEQUENCE [LARGE SCALE GENOMIC DNA]</scope>
    <source>
        <strain evidence="2 3">CCNP 1315</strain>
    </source>
</reference>